<evidence type="ECO:0000313" key="1">
    <source>
        <dbReference type="EMBL" id="GFQ71850.1"/>
    </source>
</evidence>
<dbReference type="Proteomes" id="UP000887116">
    <property type="component" value="Unassembled WGS sequence"/>
</dbReference>
<protein>
    <submittedName>
        <fullName evidence="1">Uncharacterized protein</fullName>
    </submittedName>
</protein>
<accession>A0A8X6I6S5</accession>
<keyword evidence="2" id="KW-1185">Reference proteome</keyword>
<sequence>MRWNTVSVGCGANSAAHPIRLARGSLPNVDSSGFRNVDYFLPLAKFEPMAGFGVTLPPLGPHLRSSYIPQFFSYGKDHLETIHKMN</sequence>
<gene>
    <name evidence="1" type="ORF">TNCT_362961</name>
</gene>
<name>A0A8X6I6S5_TRICU</name>
<reference evidence="1" key="1">
    <citation type="submission" date="2020-07" db="EMBL/GenBank/DDBJ databases">
        <title>Multicomponent nature underlies the extraordinary mechanical properties of spider dragline silk.</title>
        <authorList>
            <person name="Kono N."/>
            <person name="Nakamura H."/>
            <person name="Mori M."/>
            <person name="Yoshida Y."/>
            <person name="Ohtoshi R."/>
            <person name="Malay A.D."/>
            <person name="Moran D.A.P."/>
            <person name="Tomita M."/>
            <person name="Numata K."/>
            <person name="Arakawa K."/>
        </authorList>
    </citation>
    <scope>NUCLEOTIDE SEQUENCE</scope>
</reference>
<organism evidence="1 2">
    <name type="scientific">Trichonephila clavata</name>
    <name type="common">Joro spider</name>
    <name type="synonym">Nephila clavata</name>
    <dbReference type="NCBI Taxonomy" id="2740835"/>
    <lineage>
        <taxon>Eukaryota</taxon>
        <taxon>Metazoa</taxon>
        <taxon>Ecdysozoa</taxon>
        <taxon>Arthropoda</taxon>
        <taxon>Chelicerata</taxon>
        <taxon>Arachnida</taxon>
        <taxon>Araneae</taxon>
        <taxon>Araneomorphae</taxon>
        <taxon>Entelegynae</taxon>
        <taxon>Araneoidea</taxon>
        <taxon>Nephilidae</taxon>
        <taxon>Trichonephila</taxon>
    </lineage>
</organism>
<dbReference type="AlphaFoldDB" id="A0A8X6I6S5"/>
<comment type="caution">
    <text evidence="1">The sequence shown here is derived from an EMBL/GenBank/DDBJ whole genome shotgun (WGS) entry which is preliminary data.</text>
</comment>
<dbReference type="EMBL" id="BMAO01031029">
    <property type="protein sequence ID" value="GFQ71850.1"/>
    <property type="molecule type" value="Genomic_DNA"/>
</dbReference>
<proteinExistence type="predicted"/>
<dbReference type="OrthoDB" id="6434179at2759"/>
<evidence type="ECO:0000313" key="2">
    <source>
        <dbReference type="Proteomes" id="UP000887116"/>
    </source>
</evidence>